<dbReference type="InterPro" id="IPR009430">
    <property type="entry name" value="GvpL/GvpF"/>
</dbReference>
<evidence type="ECO:0000256" key="1">
    <source>
        <dbReference type="ARBA" id="ARBA00022987"/>
    </source>
</evidence>
<protein>
    <submittedName>
        <fullName evidence="4">Gas vesicle protein</fullName>
    </submittedName>
</protein>
<sequence>MELTDLYTYAFLETPPSPLVLPQGVRGPVTLVTGNQVSALVEPGISPTFWESDDEKIVQMAVCHDRVICEVFEQVTVLPLRFGTCFDSLDNLLKHLAWQEKEYKSQLDKIRDKTELTLKLIPHTFVEPVLSQKGGRNYFLAKKQEYENQKNFVNTQNIEKQNLIDLITKEYNLPAVIQEQKEGIKIYVLININEKIHLEEKFLNWQQSCPRWDLVWGDCLPPYHFIEH</sequence>
<comment type="subcellular location">
    <subcellularLocation>
        <location evidence="2">Gas vesicle</location>
    </subcellularLocation>
</comment>
<accession>A0A1X4G3C9</accession>
<dbReference type="PANTHER" id="PTHR36852">
    <property type="entry name" value="PROTEIN GVPL 2"/>
    <property type="match status" value="1"/>
</dbReference>
<keyword evidence="1" id="KW-0304">Gas vesicle</keyword>
<dbReference type="AlphaFoldDB" id="A0A1X4G3C9"/>
<dbReference type="GO" id="GO:0031412">
    <property type="term" value="P:gas vesicle organization"/>
    <property type="evidence" value="ECO:0007669"/>
    <property type="project" value="InterPro"/>
</dbReference>
<comment type="caution">
    <text evidence="4">The sequence shown here is derived from an EMBL/GenBank/DDBJ whole genome shotgun (WGS) entry which is preliminary data.</text>
</comment>
<evidence type="ECO:0000313" key="5">
    <source>
        <dbReference type="Proteomes" id="UP000192997"/>
    </source>
</evidence>
<dbReference type="PANTHER" id="PTHR36852:SF1">
    <property type="entry name" value="PROTEIN GVPL 2"/>
    <property type="match status" value="1"/>
</dbReference>
<evidence type="ECO:0000313" key="4">
    <source>
        <dbReference type="EMBL" id="OSO88126.1"/>
    </source>
</evidence>
<dbReference type="GO" id="GO:0031411">
    <property type="term" value="C:gas vesicle"/>
    <property type="evidence" value="ECO:0007669"/>
    <property type="project" value="UniProtKB-SubCell"/>
</dbReference>
<organism evidence="4 5">
    <name type="scientific">Cylindrospermopsis raciborskii CENA303</name>
    <dbReference type="NCBI Taxonomy" id="1170769"/>
    <lineage>
        <taxon>Bacteria</taxon>
        <taxon>Bacillati</taxon>
        <taxon>Cyanobacteriota</taxon>
        <taxon>Cyanophyceae</taxon>
        <taxon>Nostocales</taxon>
        <taxon>Aphanizomenonaceae</taxon>
        <taxon>Cylindrospermopsis</taxon>
    </lineage>
</organism>
<evidence type="ECO:0000256" key="2">
    <source>
        <dbReference type="ARBA" id="ARBA00035108"/>
    </source>
</evidence>
<gene>
    <name evidence="4" type="ORF">B7O87_14235</name>
</gene>
<evidence type="ECO:0000256" key="3">
    <source>
        <dbReference type="ARBA" id="ARBA00035643"/>
    </source>
</evidence>
<dbReference type="Pfam" id="PF06386">
    <property type="entry name" value="GvpL_GvpF"/>
    <property type="match status" value="1"/>
</dbReference>
<proteinExistence type="inferred from homology"/>
<reference evidence="5" key="1">
    <citation type="submission" date="2017-04" db="EMBL/GenBank/DDBJ databases">
        <authorList>
            <person name="Abreu V.A."/>
            <person name="Popin R.V."/>
            <person name="Rigonato J."/>
            <person name="Andreote A.P."/>
            <person name="Schaker P.C."/>
            <person name="Hoff-Risseti C."/>
            <person name="Alvarenga D.O."/>
            <person name="Varani A.M."/>
            <person name="Fiore M.F."/>
        </authorList>
    </citation>
    <scope>NUCLEOTIDE SEQUENCE [LARGE SCALE GENOMIC DNA]</scope>
    <source>
        <strain evidence="5">CENA303</strain>
    </source>
</reference>
<dbReference type="EMBL" id="NBYN01000060">
    <property type="protein sequence ID" value="OSO88126.1"/>
    <property type="molecule type" value="Genomic_DNA"/>
</dbReference>
<dbReference type="Proteomes" id="UP000192997">
    <property type="component" value="Unassembled WGS sequence"/>
</dbReference>
<comment type="similarity">
    <text evidence="3">Belongs to the gas vesicle GvpF/GvpL family.</text>
</comment>
<dbReference type="RefSeq" id="WP_085729039.1">
    <property type="nucleotide sequence ID" value="NZ_NBYN01000060.1"/>
</dbReference>
<name>A0A1X4G3C9_9CYAN</name>